<reference evidence="1" key="1">
    <citation type="submission" date="2020-11" db="EMBL/GenBank/DDBJ databases">
        <authorList>
            <person name="Tran Van P."/>
        </authorList>
    </citation>
    <scope>NUCLEOTIDE SEQUENCE</scope>
</reference>
<sequence>MAVERLNSILPKDHRGRQDGLYRVVPAHPHTPTPLSLLAPGEIEVQGGMQSGLLLGFSAPSRGRAASYYPFGVYADMQNTNVLGTKRRQLRERRKTSDPNLSKTKINSEMGMTMEKQYCINFRASVIQYQPSYTRGRQTDDREIPYLTASPHHVPFVNLVRYQTYLELLHYGIAYKMGHSVIRQGRCYEEGRNDSDRDLSECGRPVYELRVATLITTRPLKLEVQDSVISKPPWLVLVRYYTVPPRAASWQCSSRGPDSWFTIDFRFLRGFADYSRLKAELLVCDDSNSSLSV</sequence>
<gene>
    <name evidence="1" type="ORF">TBIB3V08_LOCUS1491</name>
</gene>
<dbReference type="AlphaFoldDB" id="A0A7R9HWQ5"/>
<proteinExistence type="predicted"/>
<evidence type="ECO:0000313" key="1">
    <source>
        <dbReference type="EMBL" id="CAD7438906.1"/>
    </source>
</evidence>
<protein>
    <submittedName>
        <fullName evidence="1">Uncharacterized protein</fullName>
    </submittedName>
</protein>
<dbReference type="EMBL" id="OD564551">
    <property type="protein sequence ID" value="CAD7438906.1"/>
    <property type="molecule type" value="Genomic_DNA"/>
</dbReference>
<name>A0A7R9HWQ5_9NEOP</name>
<accession>A0A7R9HWQ5</accession>
<organism evidence="1">
    <name type="scientific">Timema bartmani</name>
    <dbReference type="NCBI Taxonomy" id="61472"/>
    <lineage>
        <taxon>Eukaryota</taxon>
        <taxon>Metazoa</taxon>
        <taxon>Ecdysozoa</taxon>
        <taxon>Arthropoda</taxon>
        <taxon>Hexapoda</taxon>
        <taxon>Insecta</taxon>
        <taxon>Pterygota</taxon>
        <taxon>Neoptera</taxon>
        <taxon>Polyneoptera</taxon>
        <taxon>Phasmatodea</taxon>
        <taxon>Timematodea</taxon>
        <taxon>Timematoidea</taxon>
        <taxon>Timematidae</taxon>
        <taxon>Timema</taxon>
    </lineage>
</organism>